<evidence type="ECO:0000313" key="1">
    <source>
        <dbReference type="EMBL" id="ETR72768.1"/>
    </source>
</evidence>
<dbReference type="PROSITE" id="PS00018">
    <property type="entry name" value="EF_HAND_1"/>
    <property type="match status" value="1"/>
</dbReference>
<protein>
    <recommendedName>
        <fullName evidence="3">Dockerin domain-containing protein</fullName>
    </recommendedName>
</protein>
<organism evidence="1 2">
    <name type="scientific">Candidatus Magnetoglobus multicellularis str. Araruama</name>
    <dbReference type="NCBI Taxonomy" id="890399"/>
    <lineage>
        <taxon>Bacteria</taxon>
        <taxon>Pseudomonadati</taxon>
        <taxon>Thermodesulfobacteriota</taxon>
        <taxon>Desulfobacteria</taxon>
        <taxon>Desulfobacterales</taxon>
        <taxon>Desulfobacteraceae</taxon>
        <taxon>Candidatus Magnetoglobus</taxon>
    </lineage>
</organism>
<name>A0A1V1PDB0_9BACT</name>
<evidence type="ECO:0000313" key="2">
    <source>
        <dbReference type="Proteomes" id="UP000189670"/>
    </source>
</evidence>
<sequence>MNKTYKIISILTICLLWIIHPQNAFSLEYFTNVKSTNSWIDFAGSITIDQKNTMPGDEIAAFVMNEPNEEMLVGAAKIGTTSQKYFLIHIFEDDTLTQHKDGAKRDDILHFKYWQKMTNTVIPILEEYMTHESIYGLSPHTIPPVFKPGAMGVIYGQLTINLPAPEPDITCDLNKDGKVNLSDVIQLFQYLVK</sequence>
<accession>A0A1V1PDB0</accession>
<dbReference type="InterPro" id="IPR018247">
    <property type="entry name" value="EF_Hand_1_Ca_BS"/>
</dbReference>
<dbReference type="Proteomes" id="UP000189670">
    <property type="component" value="Unassembled WGS sequence"/>
</dbReference>
<proteinExistence type="predicted"/>
<evidence type="ECO:0008006" key="3">
    <source>
        <dbReference type="Google" id="ProtNLM"/>
    </source>
</evidence>
<gene>
    <name evidence="1" type="ORF">OMM_01457</name>
</gene>
<comment type="caution">
    <text evidence="1">The sequence shown here is derived from an EMBL/GenBank/DDBJ whole genome shotgun (WGS) entry which is preliminary data.</text>
</comment>
<dbReference type="AlphaFoldDB" id="A0A1V1PDB0"/>
<reference evidence="2" key="1">
    <citation type="submission" date="2012-11" db="EMBL/GenBank/DDBJ databases">
        <authorList>
            <person name="Lucero-Rivera Y.E."/>
            <person name="Tovar-Ramirez D."/>
        </authorList>
    </citation>
    <scope>NUCLEOTIDE SEQUENCE [LARGE SCALE GENOMIC DNA]</scope>
    <source>
        <strain evidence="2">Araruama</strain>
    </source>
</reference>
<dbReference type="EMBL" id="ATBP01000114">
    <property type="protein sequence ID" value="ETR72768.1"/>
    <property type="molecule type" value="Genomic_DNA"/>
</dbReference>